<evidence type="ECO:0000313" key="11">
    <source>
        <dbReference type="Proteomes" id="UP000628560"/>
    </source>
</evidence>
<comment type="caution">
    <text evidence="8">The sequence shown here is derived from an EMBL/GenBank/DDBJ whole genome shotgun (WGS) entry which is preliminary data.</text>
</comment>
<evidence type="ECO:0000256" key="6">
    <source>
        <dbReference type="ARBA" id="ARBA00023288"/>
    </source>
</evidence>
<keyword evidence="10" id="KW-1185">Reference proteome</keyword>
<dbReference type="NCBIfam" id="NF007487">
    <property type="entry name" value="PRK10081.1"/>
    <property type="match status" value="1"/>
</dbReference>
<evidence type="ECO:0000313" key="8">
    <source>
        <dbReference type="EMBL" id="MBF4180709.1"/>
    </source>
</evidence>
<comment type="similarity">
    <text evidence="1">Belongs to the EcnA/EcnB lipoprotein family.</text>
</comment>
<feature type="chain" id="PRO_5044725525" evidence="7">
    <location>
        <begin position="22"/>
        <end position="48"/>
    </location>
</feature>
<evidence type="ECO:0000313" key="9">
    <source>
        <dbReference type="EMBL" id="TYT32758.1"/>
    </source>
</evidence>
<evidence type="ECO:0000313" key="10">
    <source>
        <dbReference type="Proteomes" id="UP000323910"/>
    </source>
</evidence>
<evidence type="ECO:0000256" key="5">
    <source>
        <dbReference type="ARBA" id="ARBA00023139"/>
    </source>
</evidence>
<accession>A0ABD4KGD3</accession>
<gene>
    <name evidence="8" type="primary">ecnB</name>
    <name evidence="9" type="ORF">FZO59_11090</name>
    <name evidence="8" type="ORF">ISP11_22895</name>
</gene>
<dbReference type="EMBL" id="JADIXP010000026">
    <property type="protein sequence ID" value="MBF4180709.1"/>
    <property type="molecule type" value="Genomic_DNA"/>
</dbReference>
<reference evidence="9 10" key="1">
    <citation type="submission" date="2019-08" db="EMBL/GenBank/DDBJ databases">
        <title>The draft genome of Lelliottia nimipressuralis strain CICC 24156.</title>
        <authorList>
            <person name="Wu W."/>
            <person name="Feng Y."/>
            <person name="Zong Z."/>
        </authorList>
    </citation>
    <scope>NUCLEOTIDE SEQUENCE [LARGE SCALE GENOMIC DNA]</scope>
    <source>
        <strain evidence="9 10">CICC 24156</strain>
    </source>
</reference>
<dbReference type="GeneID" id="97599998"/>
<evidence type="ECO:0000256" key="1">
    <source>
        <dbReference type="ARBA" id="ARBA00010296"/>
    </source>
</evidence>
<evidence type="ECO:0000256" key="4">
    <source>
        <dbReference type="ARBA" id="ARBA00023136"/>
    </source>
</evidence>
<dbReference type="InterPro" id="IPR012556">
    <property type="entry name" value="Entericidin"/>
</dbReference>
<feature type="signal peptide" evidence="7">
    <location>
        <begin position="1"/>
        <end position="21"/>
    </location>
</feature>
<dbReference type="EMBL" id="VTFR01000005">
    <property type="protein sequence ID" value="TYT32758.1"/>
    <property type="molecule type" value="Genomic_DNA"/>
</dbReference>
<keyword evidence="3 7" id="KW-0732">Signal</keyword>
<evidence type="ECO:0000256" key="3">
    <source>
        <dbReference type="ARBA" id="ARBA00022729"/>
    </source>
</evidence>
<keyword evidence="4" id="KW-0472">Membrane</keyword>
<sequence length="48" mass="4795">MVKKTIAAIFSVLVLSSVLTACNTTRGVGEDIQSGGNAISGAATKAQN</sequence>
<keyword evidence="2" id="KW-1003">Cell membrane</keyword>
<evidence type="ECO:0000256" key="7">
    <source>
        <dbReference type="SAM" id="SignalP"/>
    </source>
</evidence>
<dbReference type="PROSITE" id="PS51257">
    <property type="entry name" value="PROKAR_LIPOPROTEIN"/>
    <property type="match status" value="1"/>
</dbReference>
<dbReference type="RefSeq" id="WP_100777913.1">
    <property type="nucleotide sequence ID" value="NZ_CBCYIZ010000023.1"/>
</dbReference>
<organism evidence="8 11">
    <name type="scientific">Lelliottia nimipressuralis</name>
    <dbReference type="NCBI Taxonomy" id="69220"/>
    <lineage>
        <taxon>Bacteria</taxon>
        <taxon>Pseudomonadati</taxon>
        <taxon>Pseudomonadota</taxon>
        <taxon>Gammaproteobacteria</taxon>
        <taxon>Enterobacterales</taxon>
        <taxon>Enterobacteriaceae</taxon>
        <taxon>Lelliottia</taxon>
    </lineage>
</organism>
<dbReference type="Proteomes" id="UP000323910">
    <property type="component" value="Unassembled WGS sequence"/>
</dbReference>
<keyword evidence="5" id="KW-0564">Palmitate</keyword>
<evidence type="ECO:0000256" key="2">
    <source>
        <dbReference type="ARBA" id="ARBA00022475"/>
    </source>
</evidence>
<reference evidence="8 11" key="2">
    <citation type="submission" date="2020-11" db="EMBL/GenBank/DDBJ databases">
        <title>Identification of Lelliottia nimipressuralis from Wound Infection by Whole Genome-Based Bacterial Identification.</title>
        <authorList>
            <person name="Navarathna D.H."/>
            <person name="Choi H."/>
            <person name="Jinadatha C."/>
            <person name="Chatterjee P."/>
            <person name="Hwang M."/>
        </authorList>
    </citation>
    <scope>NUCLEOTIDE SEQUENCE [LARGE SCALE GENOMIC DNA]</scope>
    <source>
        <strain evidence="8 11">DN2020</strain>
    </source>
</reference>
<dbReference type="AlphaFoldDB" id="A0ABD4KGD3"/>
<protein>
    <submittedName>
        <fullName evidence="8">Lipoprotein toxin entericidin B</fullName>
    </submittedName>
</protein>
<name>A0ABD4KGD3_9ENTR</name>
<keyword evidence="6 8" id="KW-0449">Lipoprotein</keyword>
<proteinExistence type="inferred from homology"/>
<dbReference type="Proteomes" id="UP000628560">
    <property type="component" value="Unassembled WGS sequence"/>
</dbReference>
<dbReference type="Pfam" id="PF08085">
    <property type="entry name" value="Entericidin"/>
    <property type="match status" value="1"/>
</dbReference>